<feature type="transmembrane region" description="Helical" evidence="1">
    <location>
        <begin position="17"/>
        <end position="38"/>
    </location>
</feature>
<dbReference type="Proteomes" id="UP001248536">
    <property type="component" value="Unassembled WGS sequence"/>
</dbReference>
<reference evidence="2 3" key="1">
    <citation type="submission" date="2022-06" db="EMBL/GenBank/DDBJ databases">
        <title>Haloarcula sp. a new haloarchaeum isolate from saline soil.</title>
        <authorList>
            <person name="Strakova D."/>
            <person name="Galisteo C."/>
            <person name="Sanchez-Porro C."/>
            <person name="Ventosa A."/>
        </authorList>
    </citation>
    <scope>NUCLEOTIDE SEQUENCE [LARGE SCALE GENOMIC DNA]</scope>
    <source>
        <strain evidence="2 3">JCM 15760</strain>
    </source>
</reference>
<protein>
    <submittedName>
        <fullName evidence="2">Uncharacterized protein</fullName>
    </submittedName>
</protein>
<keyword evidence="1" id="KW-0472">Membrane</keyword>
<accession>A0ABU2F7B6</accession>
<keyword evidence="1" id="KW-0812">Transmembrane</keyword>
<proteinExistence type="predicted"/>
<keyword evidence="1" id="KW-1133">Transmembrane helix</keyword>
<dbReference type="EMBL" id="JAMQCP010000006">
    <property type="protein sequence ID" value="MDS0255925.1"/>
    <property type="molecule type" value="Genomic_DNA"/>
</dbReference>
<evidence type="ECO:0000313" key="3">
    <source>
        <dbReference type="Proteomes" id="UP001248536"/>
    </source>
</evidence>
<keyword evidence="3" id="KW-1185">Reference proteome</keyword>
<comment type="caution">
    <text evidence="2">The sequence shown here is derived from an EMBL/GenBank/DDBJ whole genome shotgun (WGS) entry which is preliminary data.</text>
</comment>
<evidence type="ECO:0000256" key="1">
    <source>
        <dbReference type="SAM" id="Phobius"/>
    </source>
</evidence>
<name>A0ABU2F7B6_HALAR</name>
<sequence length="169" mass="18962">MIENTSSVGGLLTGAQILLSLASLILLIFTSVLSYISYTAQARTGIRESLEQLDDVEINNSNKIKPILHEFDFGVCNPTTSILLKIYKTQYNEAAASIPESATEQIDNEMFEKIVTALEGEEQFEELLKESSVDDDGVHFELATRNAVTARRFANRAMTELREKWLKDR</sequence>
<evidence type="ECO:0000313" key="2">
    <source>
        <dbReference type="EMBL" id="MDS0255925.1"/>
    </source>
</evidence>
<organism evidence="2 3">
    <name type="scientific">Haloarcula argentinensis</name>
    <dbReference type="NCBI Taxonomy" id="43776"/>
    <lineage>
        <taxon>Archaea</taxon>
        <taxon>Methanobacteriati</taxon>
        <taxon>Methanobacteriota</taxon>
        <taxon>Stenosarchaea group</taxon>
        <taxon>Halobacteria</taxon>
        <taxon>Halobacteriales</taxon>
        <taxon>Haloarculaceae</taxon>
        <taxon>Haloarcula</taxon>
    </lineage>
</organism>
<dbReference type="RefSeq" id="WP_005533766.1">
    <property type="nucleotide sequence ID" value="NZ_BAABDY010000006.1"/>
</dbReference>
<gene>
    <name evidence="2" type="ORF">NC662_19685</name>
</gene>